<dbReference type="InterPro" id="IPR036852">
    <property type="entry name" value="Peptidase_S8/S53_dom_sf"/>
</dbReference>
<dbReference type="InterPro" id="IPR023828">
    <property type="entry name" value="Peptidase_S8_Ser-AS"/>
</dbReference>
<keyword evidence="4 5" id="KW-0720">Serine protease</keyword>
<dbReference type="Pfam" id="PF00082">
    <property type="entry name" value="Peptidase_S8"/>
    <property type="match status" value="1"/>
</dbReference>
<feature type="signal peptide" evidence="7">
    <location>
        <begin position="1"/>
        <end position="16"/>
    </location>
</feature>
<evidence type="ECO:0000256" key="7">
    <source>
        <dbReference type="SAM" id="SignalP"/>
    </source>
</evidence>
<dbReference type="InterPro" id="IPR000209">
    <property type="entry name" value="Peptidase_S8/S53_dom"/>
</dbReference>
<feature type="active site" description="Charge relay system" evidence="5">
    <location>
        <position position="402"/>
    </location>
</feature>
<dbReference type="PRINTS" id="PR00723">
    <property type="entry name" value="SUBTILISIN"/>
</dbReference>
<keyword evidence="7" id="KW-0732">Signal</keyword>
<protein>
    <submittedName>
        <fullName evidence="9">S8 family serine peptidase</fullName>
    </submittedName>
</protein>
<feature type="active site" description="Charge relay system" evidence="5">
    <location>
        <position position="204"/>
    </location>
</feature>
<evidence type="ECO:0000313" key="9">
    <source>
        <dbReference type="EMBL" id="GAA0939041.1"/>
    </source>
</evidence>
<sequence>MSLLLAVSMTALPAHAQSETQSATRADARSVTLITGDRVILTEAGPMITPGEGREKVDFHTYDRGGRLRVVPGDAIEPIRQGRLDPRLFDVSALIEFGYDDRRPNLPLIVTGASAPRSLRGASGHRSLGAVDGFAVRQDRAQAVRFWQDLGGLVGRRGVGGLGSRVWLDARVKLSLDTSVKQIGAPAAWARGLTGAGVKVAVLDTGIDAAHPDLAGKVVARADFTETPDERDVEGHGTHVAATIAGGGDRYRGVAPGAELLDGKVCESGGCSYSALLAGMQWAVDQGARVVNLSLGGWDEPGLDPLEEAVQHLTESHGTLFVAAAGNTGVDRTVSSPASADAALAVGAVDRTDRLADFSSRGPRVGDSGLKPDITAPGVEITAARGKDSPGSGSHVAMSGTSMATPHVAGTAALLAGANATWKAGDLKAALMGSARPDARSGVFAQGAGRLDADRATAQAVTVDPPSLGFGLQQWPHDDDRILTKKLTYRNHGDAPVTLDLSAPAGRTFAVTPSTLTVPAGGRAEATVTADTRTGEPDGLHGGFVTATGAGGVQVSTPAAVEKEIESYDLTVNQTDRSGAPTTRYQMVIWRLDETDPSPQVFWPTESSMTFRLPRGEYLLDTTIISDDGVALLVQPRLRLDRTQTLEADARLGKPTLIRAPRPDAVLKQASVAYTFTTPDRAHTRGWYPWDLSRAFTAQLGPDQDHEDMITRVSGHFQAGKDSFRLAWFERERMITGFDRAADPDDLAEVRLDIARHLPGARVFAGRQAWPSEGAVLTHQSFNEVATPSTLTEYVNTGDDIRWQSTVGEIGADGRVTTFVSGASRFEPGSLTTERWNRGVFGPALPTEGLPYESVSRAGDTMTVAAWMFGDGQGAIGNSSRATEHLALYRDGDLVGESERLQDRFTVPPGRATYRLVARAERGAPHVLSTQSSVAWTFRSGTTKSPTRMPVSVVRFSPGLDAENTAPAGRRFAVPVAVDRLAGSTAGRPRELTVEVSYDDGATWSRAKVAGSRVILDHPQRDGFVSLRAASTDVHGNKVEQSVIRAYRIAMR</sequence>
<organism evidence="9 10">
    <name type="scientific">Nonomuraea longicatena</name>
    <dbReference type="NCBI Taxonomy" id="83682"/>
    <lineage>
        <taxon>Bacteria</taxon>
        <taxon>Bacillati</taxon>
        <taxon>Actinomycetota</taxon>
        <taxon>Actinomycetes</taxon>
        <taxon>Streptosporangiales</taxon>
        <taxon>Streptosporangiaceae</taxon>
        <taxon>Nonomuraea</taxon>
    </lineage>
</organism>
<dbReference type="PROSITE" id="PS00138">
    <property type="entry name" value="SUBTILASE_SER"/>
    <property type="match status" value="1"/>
</dbReference>
<dbReference type="PANTHER" id="PTHR43806:SF11">
    <property type="entry name" value="CEREVISIN-RELATED"/>
    <property type="match status" value="1"/>
</dbReference>
<reference evidence="9 10" key="1">
    <citation type="journal article" date="2019" name="Int. J. Syst. Evol. Microbiol.">
        <title>The Global Catalogue of Microorganisms (GCM) 10K type strain sequencing project: providing services to taxonomists for standard genome sequencing and annotation.</title>
        <authorList>
            <consortium name="The Broad Institute Genomics Platform"/>
            <consortium name="The Broad Institute Genome Sequencing Center for Infectious Disease"/>
            <person name="Wu L."/>
            <person name="Ma J."/>
        </authorList>
    </citation>
    <scope>NUCLEOTIDE SEQUENCE [LARGE SCALE GENOMIC DNA]</scope>
    <source>
        <strain evidence="9 10">JCM 11136</strain>
    </source>
</reference>
<evidence type="ECO:0000256" key="5">
    <source>
        <dbReference type="PROSITE-ProRule" id="PRU01240"/>
    </source>
</evidence>
<keyword evidence="3 5" id="KW-0378">Hydrolase</keyword>
<evidence type="ECO:0000259" key="8">
    <source>
        <dbReference type="Pfam" id="PF00082"/>
    </source>
</evidence>
<comment type="caution">
    <text evidence="9">The sequence shown here is derived from an EMBL/GenBank/DDBJ whole genome shotgun (WGS) entry which is preliminary data.</text>
</comment>
<keyword evidence="2 5" id="KW-0645">Protease</keyword>
<name>A0ABN1Q8E4_9ACTN</name>
<feature type="chain" id="PRO_5045473604" evidence="7">
    <location>
        <begin position="17"/>
        <end position="1052"/>
    </location>
</feature>
<dbReference type="InterPro" id="IPR015500">
    <property type="entry name" value="Peptidase_S8_subtilisin-rel"/>
</dbReference>
<dbReference type="EMBL" id="BAAAHQ010000025">
    <property type="protein sequence ID" value="GAA0939041.1"/>
    <property type="molecule type" value="Genomic_DNA"/>
</dbReference>
<dbReference type="SUPFAM" id="SSF52743">
    <property type="entry name" value="Subtilisin-like"/>
    <property type="match status" value="1"/>
</dbReference>
<dbReference type="Proteomes" id="UP001501578">
    <property type="component" value="Unassembled WGS sequence"/>
</dbReference>
<evidence type="ECO:0000256" key="2">
    <source>
        <dbReference type="ARBA" id="ARBA00022670"/>
    </source>
</evidence>
<gene>
    <name evidence="9" type="ORF">GCM10009560_49360</name>
</gene>
<dbReference type="InterPro" id="IPR023827">
    <property type="entry name" value="Peptidase_S8_Asp-AS"/>
</dbReference>
<accession>A0ABN1Q8E4</accession>
<evidence type="ECO:0000256" key="1">
    <source>
        <dbReference type="ARBA" id="ARBA00011073"/>
    </source>
</evidence>
<proteinExistence type="inferred from homology"/>
<evidence type="ECO:0000256" key="6">
    <source>
        <dbReference type="RuleBase" id="RU003355"/>
    </source>
</evidence>
<keyword evidence="10" id="KW-1185">Reference proteome</keyword>
<dbReference type="PROSITE" id="PS51892">
    <property type="entry name" value="SUBTILASE"/>
    <property type="match status" value="1"/>
</dbReference>
<evidence type="ECO:0000313" key="10">
    <source>
        <dbReference type="Proteomes" id="UP001501578"/>
    </source>
</evidence>
<evidence type="ECO:0000256" key="3">
    <source>
        <dbReference type="ARBA" id="ARBA00022801"/>
    </source>
</evidence>
<dbReference type="PROSITE" id="PS00136">
    <property type="entry name" value="SUBTILASE_ASP"/>
    <property type="match status" value="1"/>
</dbReference>
<dbReference type="InterPro" id="IPR050131">
    <property type="entry name" value="Peptidase_S8_subtilisin-like"/>
</dbReference>
<dbReference type="PANTHER" id="PTHR43806">
    <property type="entry name" value="PEPTIDASE S8"/>
    <property type="match status" value="1"/>
</dbReference>
<feature type="active site" description="Charge relay system" evidence="5">
    <location>
        <position position="236"/>
    </location>
</feature>
<comment type="similarity">
    <text evidence="1 5 6">Belongs to the peptidase S8 family.</text>
</comment>
<dbReference type="Gene3D" id="3.40.50.200">
    <property type="entry name" value="Peptidase S8/S53 domain"/>
    <property type="match status" value="1"/>
</dbReference>
<evidence type="ECO:0000256" key="4">
    <source>
        <dbReference type="ARBA" id="ARBA00022825"/>
    </source>
</evidence>
<feature type="domain" description="Peptidase S8/S53" evidence="8">
    <location>
        <begin position="195"/>
        <end position="441"/>
    </location>
</feature>